<dbReference type="InterPro" id="IPR048478">
    <property type="entry name" value="LSM12_LSM"/>
</dbReference>
<dbReference type="KEGG" id="hazt:108667968"/>
<dbReference type="OrthoDB" id="1057137at2759"/>
<protein>
    <submittedName>
        <fullName evidence="4">Protein LSM12 homolog</fullName>
    </submittedName>
</protein>
<proteinExistence type="predicted"/>
<gene>
    <name evidence="4" type="primary">LOC108667968</name>
</gene>
<keyword evidence="3" id="KW-1185">Reference proteome</keyword>
<evidence type="ECO:0000259" key="2">
    <source>
        <dbReference type="PROSITE" id="PS52001"/>
    </source>
</evidence>
<accession>A0A8B7NAG2</accession>
<dbReference type="Pfam" id="PF21166">
    <property type="entry name" value="LSM12_LSM"/>
    <property type="match status" value="1"/>
</dbReference>
<evidence type="ECO:0000256" key="1">
    <source>
        <dbReference type="SAM" id="MobiDB-lite"/>
    </source>
</evidence>
<feature type="region of interest" description="Disordered" evidence="1">
    <location>
        <begin position="176"/>
        <end position="209"/>
    </location>
</feature>
<sequence>MADTDIFTIGSTVTVTTAVQEEITGEVMAFDQKARLLVLKKPASNSKTTTCNIHTIYMNKVKSIHIADEPESSTTPPPLPEISISVLRKRLDKAVQERKRINASMNCKAPKDGQQLYLSIAKCFNDTRWNDNADIVVEEGVFINPPYTAACVHAIDPSNPQSPRFVELIQKMVNRYHKEKERQPEPSTADLSKAPPPIIESASEASAQR</sequence>
<dbReference type="InterPro" id="IPR039683">
    <property type="entry name" value="Lsm12-like"/>
</dbReference>
<dbReference type="PANTHER" id="PTHR13542">
    <property type="entry name" value="LSM12 HOMOLOG"/>
    <property type="match status" value="1"/>
</dbReference>
<dbReference type="PROSITE" id="PS52001">
    <property type="entry name" value="AD"/>
    <property type="match status" value="1"/>
</dbReference>
<feature type="domain" description="AD" evidence="2">
    <location>
        <begin position="80"/>
        <end position="181"/>
    </location>
</feature>
<dbReference type="OMA" id="FEGELYC"/>
<dbReference type="GeneID" id="108667968"/>
<evidence type="ECO:0000313" key="3">
    <source>
        <dbReference type="Proteomes" id="UP000694843"/>
    </source>
</evidence>
<dbReference type="InterPro" id="IPR047574">
    <property type="entry name" value="AD"/>
</dbReference>
<evidence type="ECO:0000313" key="4">
    <source>
        <dbReference type="RefSeq" id="XP_018010570.1"/>
    </source>
</evidence>
<name>A0A8B7NAG2_HYAAZ</name>
<dbReference type="AlphaFoldDB" id="A0A8B7NAG2"/>
<reference evidence="4" key="1">
    <citation type="submission" date="2025-08" db="UniProtKB">
        <authorList>
            <consortium name="RefSeq"/>
        </authorList>
    </citation>
    <scope>IDENTIFICATION</scope>
</reference>
<dbReference type="InterPro" id="IPR019181">
    <property type="entry name" value="LSM12_ABD"/>
</dbReference>
<dbReference type="Pfam" id="PF09793">
    <property type="entry name" value="AD"/>
    <property type="match status" value="1"/>
</dbReference>
<dbReference type="Proteomes" id="UP000694843">
    <property type="component" value="Unplaced"/>
</dbReference>
<organism evidence="3 4">
    <name type="scientific">Hyalella azteca</name>
    <name type="common">Amphipod</name>
    <dbReference type="NCBI Taxonomy" id="294128"/>
    <lineage>
        <taxon>Eukaryota</taxon>
        <taxon>Metazoa</taxon>
        <taxon>Ecdysozoa</taxon>
        <taxon>Arthropoda</taxon>
        <taxon>Crustacea</taxon>
        <taxon>Multicrustacea</taxon>
        <taxon>Malacostraca</taxon>
        <taxon>Eumalacostraca</taxon>
        <taxon>Peracarida</taxon>
        <taxon>Amphipoda</taxon>
        <taxon>Senticaudata</taxon>
        <taxon>Talitrida</taxon>
        <taxon>Talitroidea</taxon>
        <taxon>Hyalellidae</taxon>
        <taxon>Hyalella</taxon>
    </lineage>
</organism>
<dbReference type="SMART" id="SM00995">
    <property type="entry name" value="AD"/>
    <property type="match status" value="1"/>
</dbReference>
<dbReference type="RefSeq" id="XP_018010570.1">
    <property type="nucleotide sequence ID" value="XM_018155081.2"/>
</dbReference>